<accession>A0A1T5IAE6</accession>
<evidence type="ECO:0000259" key="5">
    <source>
        <dbReference type="PROSITE" id="PS50977"/>
    </source>
</evidence>
<dbReference type="InterPro" id="IPR036271">
    <property type="entry name" value="Tet_transcr_reg_TetR-rel_C_sf"/>
</dbReference>
<dbReference type="Gene3D" id="1.10.357.10">
    <property type="entry name" value="Tetracycline Repressor, domain 2"/>
    <property type="match status" value="1"/>
</dbReference>
<dbReference type="GO" id="GO:0003677">
    <property type="term" value="F:DNA binding"/>
    <property type="evidence" value="ECO:0007669"/>
    <property type="project" value="UniProtKB-UniRule"/>
</dbReference>
<feature type="DNA-binding region" description="H-T-H motif" evidence="4">
    <location>
        <begin position="34"/>
        <end position="53"/>
    </location>
</feature>
<evidence type="ECO:0000256" key="2">
    <source>
        <dbReference type="ARBA" id="ARBA00023125"/>
    </source>
</evidence>
<dbReference type="SUPFAM" id="SSF46689">
    <property type="entry name" value="Homeodomain-like"/>
    <property type="match status" value="1"/>
</dbReference>
<protein>
    <submittedName>
        <fullName evidence="6">Transcriptional regulator, TetR family</fullName>
    </submittedName>
</protein>
<dbReference type="OrthoDB" id="9805134at2"/>
<name>A0A1T5IAE6_9MICO</name>
<gene>
    <name evidence="6" type="ORF">SAMN06309945_0153</name>
</gene>
<keyword evidence="3" id="KW-0804">Transcription</keyword>
<feature type="domain" description="HTH tetR-type" evidence="5">
    <location>
        <begin position="11"/>
        <end position="71"/>
    </location>
</feature>
<dbReference type="SUPFAM" id="SSF48498">
    <property type="entry name" value="Tetracyclin repressor-like, C-terminal domain"/>
    <property type="match status" value="1"/>
</dbReference>
<keyword evidence="7" id="KW-1185">Reference proteome</keyword>
<dbReference type="InterPro" id="IPR009057">
    <property type="entry name" value="Homeodomain-like_sf"/>
</dbReference>
<dbReference type="PANTHER" id="PTHR47506:SF1">
    <property type="entry name" value="HTH-TYPE TRANSCRIPTIONAL REGULATOR YJDC"/>
    <property type="match status" value="1"/>
</dbReference>
<dbReference type="EMBL" id="FUZP01000001">
    <property type="protein sequence ID" value="SKC36139.1"/>
    <property type="molecule type" value="Genomic_DNA"/>
</dbReference>
<evidence type="ECO:0000313" key="6">
    <source>
        <dbReference type="EMBL" id="SKC36139.1"/>
    </source>
</evidence>
<evidence type="ECO:0000313" key="7">
    <source>
        <dbReference type="Proteomes" id="UP000190857"/>
    </source>
</evidence>
<dbReference type="PANTHER" id="PTHR47506">
    <property type="entry name" value="TRANSCRIPTIONAL REGULATORY PROTEIN"/>
    <property type="match status" value="1"/>
</dbReference>
<dbReference type="Pfam" id="PF00440">
    <property type="entry name" value="TetR_N"/>
    <property type="match status" value="1"/>
</dbReference>
<evidence type="ECO:0000256" key="3">
    <source>
        <dbReference type="ARBA" id="ARBA00023163"/>
    </source>
</evidence>
<dbReference type="Gene3D" id="1.10.10.60">
    <property type="entry name" value="Homeodomain-like"/>
    <property type="match status" value="1"/>
</dbReference>
<sequence>MASRPAGRPREFDRDAALRQAAHLFWQHGFSGTSTRQLTSALGISSSSLYAAFGTKAELFAEAVRVYALRYSAIYDRALQEASAAAVIERLLRESVAEFTRTDEGHPGCLTSSAVMSDASSTLDVRTYVADLQRSDEARLRARLEQESADEPLPGSATAAELAEFTQTVWQGLSTRAELGASRNELDGAVDFALRLISSVPAGR</sequence>
<evidence type="ECO:0000256" key="1">
    <source>
        <dbReference type="ARBA" id="ARBA00023015"/>
    </source>
</evidence>
<dbReference type="PROSITE" id="PS50977">
    <property type="entry name" value="HTH_TETR_2"/>
    <property type="match status" value="1"/>
</dbReference>
<keyword evidence="1" id="KW-0805">Transcription regulation</keyword>
<reference evidence="6 7" key="1">
    <citation type="submission" date="2017-02" db="EMBL/GenBank/DDBJ databases">
        <authorList>
            <person name="Peterson S.W."/>
        </authorList>
    </citation>
    <scope>NUCLEOTIDE SEQUENCE [LARGE SCALE GENOMIC DNA]</scope>
    <source>
        <strain evidence="6 7">VKM Ac-2059</strain>
    </source>
</reference>
<dbReference type="Proteomes" id="UP000190857">
    <property type="component" value="Unassembled WGS sequence"/>
</dbReference>
<dbReference type="RefSeq" id="WP_079726402.1">
    <property type="nucleotide sequence ID" value="NZ_FUZP01000001.1"/>
</dbReference>
<keyword evidence="2 4" id="KW-0238">DNA-binding</keyword>
<proteinExistence type="predicted"/>
<dbReference type="AlphaFoldDB" id="A0A1T5IAE6"/>
<dbReference type="STRING" id="123320.SAMN06309945_0153"/>
<dbReference type="InterPro" id="IPR001647">
    <property type="entry name" value="HTH_TetR"/>
</dbReference>
<organism evidence="6 7">
    <name type="scientific">Okibacterium fritillariae</name>
    <dbReference type="NCBI Taxonomy" id="123320"/>
    <lineage>
        <taxon>Bacteria</taxon>
        <taxon>Bacillati</taxon>
        <taxon>Actinomycetota</taxon>
        <taxon>Actinomycetes</taxon>
        <taxon>Micrococcales</taxon>
        <taxon>Microbacteriaceae</taxon>
        <taxon>Okibacterium</taxon>
    </lineage>
</organism>
<evidence type="ECO:0000256" key="4">
    <source>
        <dbReference type="PROSITE-ProRule" id="PRU00335"/>
    </source>
</evidence>